<dbReference type="EMBL" id="LN856856">
    <property type="protein sequence ID" value="CDP92756.1"/>
    <property type="molecule type" value="Genomic_DNA"/>
</dbReference>
<accession>A0A1I9G0N4</accession>
<evidence type="ECO:0000256" key="1">
    <source>
        <dbReference type="SAM" id="Phobius"/>
    </source>
</evidence>
<feature type="transmembrane region" description="Helical" evidence="1">
    <location>
        <begin position="6"/>
        <end position="30"/>
    </location>
</feature>
<reference evidence="2" key="1">
    <citation type="journal article" date="2007" name="Science">
        <title>Draft genome of the filarial nematode parasite Brugia malayi.</title>
        <authorList>
            <person name="Ghedin E."/>
            <person name="Wang S."/>
            <person name="Spiro D."/>
            <person name="Caler E."/>
            <person name="Zhao Q."/>
            <person name="Crabtree J."/>
            <person name="Allen J.E."/>
            <person name="Delcher A.L."/>
            <person name="Guiliano D.B."/>
            <person name="Miranda-Saavedra D."/>
            <person name="Angiuoli S.V."/>
            <person name="Creasy T."/>
            <person name="Amedeo P."/>
            <person name="Haas B."/>
            <person name="El-Sayed N.M."/>
            <person name="Wortman J.R."/>
            <person name="Feldblyum T."/>
            <person name="Tallon L."/>
            <person name="Schatz M."/>
            <person name="Shumway M."/>
            <person name="Koo H."/>
            <person name="Salzberg S.L."/>
            <person name="Schobel S."/>
            <person name="Pertea M."/>
            <person name="Pop M."/>
            <person name="White O."/>
            <person name="Barton G.J."/>
            <person name="Carlow C.K."/>
            <person name="Crawford M.J."/>
            <person name="Daub J."/>
            <person name="Dimmic M.W."/>
            <person name="Estes C.F."/>
            <person name="Foster J.M."/>
            <person name="Ganatra M."/>
            <person name="Gregory W.F."/>
            <person name="Johnson N.M."/>
            <person name="Jin J."/>
            <person name="Komuniecki R."/>
            <person name="Korf I."/>
            <person name="Kumar S."/>
            <person name="Laney S."/>
            <person name="Li B.W."/>
            <person name="Li W."/>
            <person name="Lindblom T.H."/>
            <person name="Lustigman S."/>
            <person name="Ma D."/>
            <person name="Maina C.V."/>
            <person name="Martin D.M."/>
            <person name="McCarter J.P."/>
            <person name="McReynolds L."/>
            <person name="Mitreva M."/>
            <person name="Nutman T.B."/>
            <person name="Parkinson J."/>
            <person name="Peregrin-Alvarez J.M."/>
            <person name="Poole C."/>
            <person name="Ren Q."/>
            <person name="Saunders L."/>
            <person name="Sluder A.E."/>
            <person name="Smith K."/>
            <person name="Stanke M."/>
            <person name="Unnasch T.R."/>
            <person name="Ware J."/>
            <person name="Wei A.D."/>
            <person name="Weil G."/>
            <person name="Williams D.J."/>
            <person name="Zhang Y."/>
            <person name="Williams S.A."/>
            <person name="Fraser-Liggett C."/>
            <person name="Slatko B."/>
            <person name="Blaxter M.L."/>
            <person name="Scott A.L."/>
        </authorList>
    </citation>
    <scope>NUCLEOTIDE SEQUENCE</scope>
    <source>
        <strain evidence="2">FR3</strain>
    </source>
</reference>
<organism evidence="2">
    <name type="scientific">Brugia malayi</name>
    <name type="common">Filarial nematode worm</name>
    <dbReference type="NCBI Taxonomy" id="6279"/>
    <lineage>
        <taxon>Eukaryota</taxon>
        <taxon>Metazoa</taxon>
        <taxon>Ecdysozoa</taxon>
        <taxon>Nematoda</taxon>
        <taxon>Chromadorea</taxon>
        <taxon>Rhabditida</taxon>
        <taxon>Spirurina</taxon>
        <taxon>Spiruromorpha</taxon>
        <taxon>Filarioidea</taxon>
        <taxon>Onchocercidae</taxon>
        <taxon>Brugia</taxon>
    </lineage>
</organism>
<gene>
    <name evidence="2" type="primary">Bm13045</name>
    <name evidence="2" type="ORF">BM_Bm13045</name>
</gene>
<name>A0A1I9G0N4_BRUMA</name>
<keyword evidence="1" id="KW-0472">Membrane</keyword>
<keyword evidence="1" id="KW-0812">Transmembrane</keyword>
<proteinExistence type="predicted"/>
<sequence length="52" mass="5736">MVAVIVVVVIVAVVVIVVVVVIVAVIVVIVRNIPKTTMKNYFCEFSLSYRKC</sequence>
<dbReference type="AlphaFoldDB" id="A0A1I9G0N4"/>
<reference evidence="2" key="2">
    <citation type="submission" date="2012-12" db="EMBL/GenBank/DDBJ databases">
        <authorList>
            <consortium name="WormBase Consortium"/>
            <person name="Ghedin E."/>
            <person name="Paulini M."/>
        </authorList>
    </citation>
    <scope>NUCLEOTIDE SEQUENCE</scope>
    <source>
        <strain evidence="2">FR3</strain>
    </source>
</reference>
<evidence type="ECO:0000313" key="2">
    <source>
        <dbReference type="EMBL" id="CDP92756.1"/>
    </source>
</evidence>
<keyword evidence="1" id="KW-1133">Transmembrane helix</keyword>
<protein>
    <submittedName>
        <fullName evidence="2">Bm13045</fullName>
    </submittedName>
</protein>